<gene>
    <name evidence="1" type="ORF">D7V93_11915</name>
</gene>
<comment type="caution">
    <text evidence="1">The sequence shown here is derived from an EMBL/GenBank/DDBJ whole genome shotgun (WGS) entry which is preliminary data.</text>
</comment>
<organism evidence="1 2">
    <name type="scientific">Corallococcus llansteffanensis</name>
    <dbReference type="NCBI Taxonomy" id="2316731"/>
    <lineage>
        <taxon>Bacteria</taxon>
        <taxon>Pseudomonadati</taxon>
        <taxon>Myxococcota</taxon>
        <taxon>Myxococcia</taxon>
        <taxon>Myxococcales</taxon>
        <taxon>Cystobacterineae</taxon>
        <taxon>Myxococcaceae</taxon>
        <taxon>Corallococcus</taxon>
    </lineage>
</organism>
<evidence type="ECO:0000313" key="1">
    <source>
        <dbReference type="EMBL" id="RKH61276.1"/>
    </source>
</evidence>
<name>A0A3A8PXR7_9BACT</name>
<dbReference type="Pfam" id="PF13365">
    <property type="entry name" value="Trypsin_2"/>
    <property type="match status" value="1"/>
</dbReference>
<dbReference type="Proteomes" id="UP000272888">
    <property type="component" value="Unassembled WGS sequence"/>
</dbReference>
<accession>A0A3A8PXR7</accession>
<keyword evidence="2" id="KW-1185">Reference proteome</keyword>
<dbReference type="EMBL" id="RAWB01000098">
    <property type="protein sequence ID" value="RKH61276.1"/>
    <property type="molecule type" value="Genomic_DNA"/>
</dbReference>
<protein>
    <submittedName>
        <fullName evidence="1">Serine protease</fullName>
    </submittedName>
</protein>
<evidence type="ECO:0000313" key="2">
    <source>
        <dbReference type="Proteomes" id="UP000272888"/>
    </source>
</evidence>
<reference evidence="2" key="1">
    <citation type="submission" date="2018-09" db="EMBL/GenBank/DDBJ databases">
        <authorList>
            <person name="Livingstone P.G."/>
            <person name="Whitworth D.E."/>
        </authorList>
    </citation>
    <scope>NUCLEOTIDE SEQUENCE [LARGE SCALE GENOMIC DNA]</scope>
    <source>
        <strain evidence="2">CA051B</strain>
    </source>
</reference>
<dbReference type="GO" id="GO:0008233">
    <property type="term" value="F:peptidase activity"/>
    <property type="evidence" value="ECO:0007669"/>
    <property type="project" value="UniProtKB-KW"/>
</dbReference>
<dbReference type="SUPFAM" id="SSF50494">
    <property type="entry name" value="Trypsin-like serine proteases"/>
    <property type="match status" value="1"/>
</dbReference>
<dbReference type="InterPro" id="IPR043504">
    <property type="entry name" value="Peptidase_S1_PA_chymotrypsin"/>
</dbReference>
<dbReference type="Gene3D" id="2.40.10.10">
    <property type="entry name" value="Trypsin-like serine proteases"/>
    <property type="match status" value="1"/>
</dbReference>
<dbReference type="AlphaFoldDB" id="A0A3A8PXR7"/>
<proteinExistence type="predicted"/>
<dbReference type="InterPro" id="IPR009003">
    <property type="entry name" value="Peptidase_S1_PA"/>
</dbReference>
<sequence length="307" mass="33497">MFGLWFALAQAPQAEAGVPLGSPLPPAPQIPLPIGNTIVQIHEAMMRSTLKIIPNGENTEEVGSAFILIRPCTANPRAYKYILITANHVLDDFPGEEALLLYRSSLGDNWITKPIKIRIRRDGKKLWTNHPTADVAALYINELPTPPLAEGGLPAVPVAILADEALFRTIEMGPGDEIFTLGYPLNISSGKQGDFPFLRSGRIASFPLGPISSTGGVFYIDIKVFGGNSGGPVYLNQLGRFYGGSIYMDRVTFVVLGMVTQDVTYKEVSEGMDDTHVRRHSLGIARAVHAQFIRETIGRMPRSFGCF</sequence>
<dbReference type="GO" id="GO:0006508">
    <property type="term" value="P:proteolysis"/>
    <property type="evidence" value="ECO:0007669"/>
    <property type="project" value="UniProtKB-KW"/>
</dbReference>
<keyword evidence="1" id="KW-0645">Protease</keyword>
<keyword evidence="1" id="KW-0378">Hydrolase</keyword>